<dbReference type="InterPro" id="IPR032687">
    <property type="entry name" value="AraC-type_N"/>
</dbReference>
<evidence type="ECO:0000259" key="5">
    <source>
        <dbReference type="PROSITE" id="PS01124"/>
    </source>
</evidence>
<dbReference type="EMBL" id="CP013068">
    <property type="protein sequence ID" value="ALV28684.1"/>
    <property type="molecule type" value="Genomic_DNA"/>
</dbReference>
<feature type="domain" description="HTH araC/xylS-type" evidence="5">
    <location>
        <begin position="240"/>
        <end position="338"/>
    </location>
</feature>
<dbReference type="SUPFAM" id="SSF46689">
    <property type="entry name" value="Homeodomain-like"/>
    <property type="match status" value="1"/>
</dbReference>
<sequence>MGRTPKIKSVRASVLTPLLKHIADQGSNIQEFIAKYGITRTQLSDPYSVLPLGRYVTLFEAAAVHLKDPDLGLKLAMRVQPADMGPMGVLFSLSPSIAAGFQRLASHVMALQSGTQSNMFEVNGDLVWTYRLQDPVMWPRRQDAEYTLAACAQLVRSCFSPEWKPLEVHFEHAESANPQLLQRIFRAPVLYRQASNRIIMGRDDATRIYRSEDRELVTILEHHLADLIGDESDESQTMTDRIRNRISLYLGQKPVTLTALAAELNMSARSLQRRLAEEGTSLRDLVREHRIQLAANQLTQKDARVTQIAHSLGYADGTVFWRAYRGWKGEPPSAAKGQRRAVQDASGDDGEEWITGGA</sequence>
<feature type="region of interest" description="Disordered" evidence="4">
    <location>
        <begin position="330"/>
        <end position="358"/>
    </location>
</feature>
<accession>A0A0U3PMB2</accession>
<dbReference type="AlphaFoldDB" id="A0A0U3PMB2"/>
<evidence type="ECO:0000256" key="2">
    <source>
        <dbReference type="ARBA" id="ARBA00023125"/>
    </source>
</evidence>
<evidence type="ECO:0000313" key="7">
    <source>
        <dbReference type="Proteomes" id="UP000064921"/>
    </source>
</evidence>
<dbReference type="GO" id="GO:0000976">
    <property type="term" value="F:transcription cis-regulatory region binding"/>
    <property type="evidence" value="ECO:0007669"/>
    <property type="project" value="TreeGrafter"/>
</dbReference>
<dbReference type="InterPro" id="IPR009057">
    <property type="entry name" value="Homeodomain-like_sf"/>
</dbReference>
<dbReference type="PANTHER" id="PTHR47894">
    <property type="entry name" value="HTH-TYPE TRANSCRIPTIONAL REGULATOR GADX"/>
    <property type="match status" value="1"/>
</dbReference>
<dbReference type="SMART" id="SM00342">
    <property type="entry name" value="HTH_ARAC"/>
    <property type="match status" value="1"/>
</dbReference>
<proteinExistence type="predicted"/>
<dbReference type="PANTHER" id="PTHR47894:SF4">
    <property type="entry name" value="HTH-TYPE TRANSCRIPTIONAL REGULATOR GADX"/>
    <property type="match status" value="1"/>
</dbReference>
<dbReference type="STRING" id="121719.APZ00_17810"/>
<reference evidence="6 7" key="1">
    <citation type="submission" date="2015-10" db="EMBL/GenBank/DDBJ databases">
        <title>The world's first case of liver abscess caused by Pannonibacter phragmitetus.</title>
        <authorList>
            <person name="Ming D."/>
            <person name="Wang M."/>
            <person name="Zhou Y."/>
            <person name="Jiang T."/>
            <person name="Hu S."/>
        </authorList>
    </citation>
    <scope>NUCLEOTIDE SEQUENCE [LARGE SCALE GENOMIC DNA]</scope>
    <source>
        <strain evidence="6 7">31801</strain>
    </source>
</reference>
<gene>
    <name evidence="6" type="ORF">APZ00_17810</name>
</gene>
<evidence type="ECO:0000256" key="4">
    <source>
        <dbReference type="SAM" id="MobiDB-lite"/>
    </source>
</evidence>
<dbReference type="Pfam" id="PF12625">
    <property type="entry name" value="Arabinose_bd"/>
    <property type="match status" value="1"/>
</dbReference>
<dbReference type="RefSeq" id="WP_058899727.1">
    <property type="nucleotide sequence ID" value="NZ_CM011124.1"/>
</dbReference>
<dbReference type="Pfam" id="PF12833">
    <property type="entry name" value="HTH_18"/>
    <property type="match status" value="1"/>
</dbReference>
<dbReference type="eggNOG" id="COG2207">
    <property type="taxonomic scope" value="Bacteria"/>
</dbReference>
<keyword evidence="7" id="KW-1185">Reference proteome</keyword>
<keyword evidence="2" id="KW-0238">DNA-binding</keyword>
<dbReference type="PROSITE" id="PS01124">
    <property type="entry name" value="HTH_ARAC_FAMILY_2"/>
    <property type="match status" value="1"/>
</dbReference>
<name>A0A0U3PMB2_9HYPH</name>
<dbReference type="KEGG" id="pphr:APZ00_17810"/>
<evidence type="ECO:0000256" key="3">
    <source>
        <dbReference type="ARBA" id="ARBA00023163"/>
    </source>
</evidence>
<protein>
    <submittedName>
        <fullName evidence="6">AraC family transcriptional regulator</fullName>
    </submittedName>
</protein>
<keyword evidence="1" id="KW-0805">Transcription regulation</keyword>
<evidence type="ECO:0000313" key="6">
    <source>
        <dbReference type="EMBL" id="ALV28684.1"/>
    </source>
</evidence>
<dbReference type="GO" id="GO:0003700">
    <property type="term" value="F:DNA-binding transcription factor activity"/>
    <property type="evidence" value="ECO:0007669"/>
    <property type="project" value="InterPro"/>
</dbReference>
<keyword evidence="3" id="KW-0804">Transcription</keyword>
<organism evidence="6 7">
    <name type="scientific">Pannonibacter phragmitetus</name>
    <dbReference type="NCBI Taxonomy" id="121719"/>
    <lineage>
        <taxon>Bacteria</taxon>
        <taxon>Pseudomonadati</taxon>
        <taxon>Pseudomonadota</taxon>
        <taxon>Alphaproteobacteria</taxon>
        <taxon>Hyphomicrobiales</taxon>
        <taxon>Stappiaceae</taxon>
        <taxon>Pannonibacter</taxon>
    </lineage>
</organism>
<dbReference type="GO" id="GO:0005829">
    <property type="term" value="C:cytosol"/>
    <property type="evidence" value="ECO:0007669"/>
    <property type="project" value="TreeGrafter"/>
</dbReference>
<dbReference type="InterPro" id="IPR018060">
    <property type="entry name" value="HTH_AraC"/>
</dbReference>
<dbReference type="Proteomes" id="UP000064921">
    <property type="component" value="Chromosome"/>
</dbReference>
<evidence type="ECO:0000256" key="1">
    <source>
        <dbReference type="ARBA" id="ARBA00023015"/>
    </source>
</evidence>
<dbReference type="Gene3D" id="1.10.10.60">
    <property type="entry name" value="Homeodomain-like"/>
    <property type="match status" value="1"/>
</dbReference>